<evidence type="ECO:0000313" key="3">
    <source>
        <dbReference type="Proteomes" id="UP000199111"/>
    </source>
</evidence>
<proteinExistence type="predicted"/>
<dbReference type="AlphaFoldDB" id="A0A1I3VKI4"/>
<dbReference type="EMBL" id="FOQY01000014">
    <property type="protein sequence ID" value="SFJ95934.1"/>
    <property type="molecule type" value="Genomic_DNA"/>
</dbReference>
<keyword evidence="3" id="KW-1185">Reference proteome</keyword>
<gene>
    <name evidence="2" type="ORF">SAMN05216275_114156</name>
</gene>
<sequence length="230" mass="24533">MGMSKQTTFTLTFLVGLSVLVPGSAGYLSAKMDAVQRAYRDLVSLESRFREEQLLAPVPEEPQIHTIAVPAMPCEIPPLSQPKRKRAPAPPALIPVPVEALPAETLPEAPAPAEGLRIEPLPDEPGPDQPGEGGSGDRRPFAEHGDEAGRQVGREFGRKVGREAGRPDPRDQIVISERSMVEEEAPLPSVPLRRIPSGTGYPGPDQAEAYSGSDQAEAYPGPDQAEAPAN</sequence>
<evidence type="ECO:0000256" key="1">
    <source>
        <dbReference type="SAM" id="MobiDB-lite"/>
    </source>
</evidence>
<dbReference type="Proteomes" id="UP000199111">
    <property type="component" value="Unassembled WGS sequence"/>
</dbReference>
<name>A0A1I3VKI4_9ACTN</name>
<protein>
    <submittedName>
        <fullName evidence="2">Uncharacterized protein</fullName>
    </submittedName>
</protein>
<evidence type="ECO:0000313" key="2">
    <source>
        <dbReference type="EMBL" id="SFJ95934.1"/>
    </source>
</evidence>
<reference evidence="3" key="1">
    <citation type="submission" date="2016-10" db="EMBL/GenBank/DDBJ databases">
        <authorList>
            <person name="Varghese N."/>
            <person name="Submissions S."/>
        </authorList>
    </citation>
    <scope>NUCLEOTIDE SEQUENCE [LARGE SCALE GENOMIC DNA]</scope>
    <source>
        <strain evidence="3">CGMCC 4.2126</strain>
    </source>
</reference>
<accession>A0A1I3VKI4</accession>
<organism evidence="2 3">
    <name type="scientific">Streptosporangium canum</name>
    <dbReference type="NCBI Taxonomy" id="324952"/>
    <lineage>
        <taxon>Bacteria</taxon>
        <taxon>Bacillati</taxon>
        <taxon>Actinomycetota</taxon>
        <taxon>Actinomycetes</taxon>
        <taxon>Streptosporangiales</taxon>
        <taxon>Streptosporangiaceae</taxon>
        <taxon>Streptosporangium</taxon>
    </lineage>
</organism>
<feature type="compositionally biased region" description="Basic and acidic residues" evidence="1">
    <location>
        <begin position="135"/>
        <end position="171"/>
    </location>
</feature>
<feature type="region of interest" description="Disordered" evidence="1">
    <location>
        <begin position="114"/>
        <end position="230"/>
    </location>
</feature>